<evidence type="ECO:0000313" key="3">
    <source>
        <dbReference type="Proteomes" id="UP000472971"/>
    </source>
</evidence>
<evidence type="ECO:0000313" key="4">
    <source>
        <dbReference type="Proteomes" id="UP000570010"/>
    </source>
</evidence>
<dbReference type="EMBL" id="JACEIO010000011">
    <property type="protein sequence ID" value="MBA4536753.1"/>
    <property type="molecule type" value="Genomic_DNA"/>
</dbReference>
<name>A0A6B3VS78_9BACI</name>
<reference evidence="1 4" key="2">
    <citation type="submission" date="2020-07" db="EMBL/GenBank/DDBJ databases">
        <authorList>
            <person name="Feng H."/>
        </authorList>
    </citation>
    <scope>NUCLEOTIDE SEQUENCE [LARGE SCALE GENOMIC DNA]</scope>
    <source>
        <strain evidence="1">S-12</strain>
        <strain evidence="4">s-12</strain>
    </source>
</reference>
<sequence length="143" mass="16525">HRFEKTFIYRFVYDRKDKQLKEIGEEDYLSEDGKYVYLNGAKRKLEDGVQRIQTIENYMAGNDTYEAEFKISFKKIAKKGDIKGAVDVGIAKIVYFNKDYVVLNLNYYAAIAGDAGSTNVMIDLQKEKKNPTAYIVELDMSVY</sequence>
<comment type="caution">
    <text evidence="2">The sequence shown here is derived from an EMBL/GenBank/DDBJ whole genome shotgun (WGS) entry which is preliminary data.</text>
</comment>
<evidence type="ECO:0000313" key="2">
    <source>
        <dbReference type="EMBL" id="NEY81120.1"/>
    </source>
</evidence>
<keyword evidence="3" id="KW-1185">Reference proteome</keyword>
<dbReference type="Proteomes" id="UP000472971">
    <property type="component" value="Unassembled WGS sequence"/>
</dbReference>
<dbReference type="AlphaFoldDB" id="A0A6B3VS78"/>
<evidence type="ECO:0000313" key="1">
    <source>
        <dbReference type="EMBL" id="MBA4536753.1"/>
    </source>
</evidence>
<gene>
    <name evidence="2" type="ORF">G4D64_06190</name>
    <name evidence="1" type="ORF">H1Z61_06225</name>
</gene>
<dbReference type="Proteomes" id="UP000570010">
    <property type="component" value="Unassembled WGS sequence"/>
</dbReference>
<feature type="non-terminal residue" evidence="2">
    <location>
        <position position="1"/>
    </location>
</feature>
<accession>A0A6B3VS78</accession>
<protein>
    <submittedName>
        <fullName evidence="2">Uncharacterized protein</fullName>
    </submittedName>
</protein>
<dbReference type="EMBL" id="JAAIWN010000011">
    <property type="protein sequence ID" value="NEY81120.1"/>
    <property type="molecule type" value="Genomic_DNA"/>
</dbReference>
<organism evidence="2 3">
    <name type="scientific">Bacillus aquiflavi</name>
    <dbReference type="NCBI Taxonomy" id="2672567"/>
    <lineage>
        <taxon>Bacteria</taxon>
        <taxon>Bacillati</taxon>
        <taxon>Bacillota</taxon>
        <taxon>Bacilli</taxon>
        <taxon>Bacillales</taxon>
        <taxon>Bacillaceae</taxon>
        <taxon>Bacillus</taxon>
    </lineage>
</organism>
<reference evidence="2 3" key="1">
    <citation type="submission" date="2020-02" db="EMBL/GenBank/DDBJ databases">
        <title>Bacillus aquiflavi sp. nov., isolated from yellow water of strong flavor Chinese baijiu in Yibin region of China.</title>
        <authorList>
            <person name="Xie J."/>
        </authorList>
    </citation>
    <scope>NUCLEOTIDE SEQUENCE [LARGE SCALE GENOMIC DNA]</scope>
    <source>
        <strain evidence="2 3">3H-10</strain>
    </source>
</reference>
<proteinExistence type="predicted"/>